<dbReference type="Proteomes" id="UP000324269">
    <property type="component" value="Unassembled WGS sequence"/>
</dbReference>
<dbReference type="OrthoDB" id="2355652at2"/>
<reference evidence="1 2" key="1">
    <citation type="submission" date="2019-08" db="EMBL/GenBank/DDBJ databases">
        <title>Bacillus genomes from the desert of Cuatro Cienegas, Coahuila.</title>
        <authorList>
            <person name="Olmedo-Alvarez G."/>
        </authorList>
    </citation>
    <scope>NUCLEOTIDE SEQUENCE [LARGE SCALE GENOMIC DNA]</scope>
    <source>
        <strain evidence="1 2">CH87b_3T</strain>
    </source>
</reference>
<proteinExistence type="predicted"/>
<dbReference type="STRING" id="189382.BHE18_14300"/>
<protein>
    <recommendedName>
        <fullName evidence="3">YhzD-like protein</fullName>
    </recommendedName>
</protein>
<evidence type="ECO:0000313" key="1">
    <source>
        <dbReference type="EMBL" id="TYS85466.1"/>
    </source>
</evidence>
<dbReference type="RefSeq" id="WP_148968338.1">
    <property type="nucleotide sequence ID" value="NZ_CANLNA010000003.1"/>
</dbReference>
<dbReference type="AlphaFoldDB" id="A0A5D4TYI6"/>
<accession>A0A5D4TYI6</accession>
<sequence length="61" mass="6935">MKVYKLTVFEKDGKKILDESFEASSDSDAKKMGESMLEEKGYAEHTHRCTSPLGKLLLFHV</sequence>
<gene>
    <name evidence="1" type="ORF">FZC85_10775</name>
</gene>
<dbReference type="EMBL" id="VTEZ01000003">
    <property type="protein sequence ID" value="TYS85466.1"/>
    <property type="molecule type" value="Genomic_DNA"/>
</dbReference>
<dbReference type="InterPro" id="IPR025544">
    <property type="entry name" value="YhzD"/>
</dbReference>
<evidence type="ECO:0000313" key="2">
    <source>
        <dbReference type="Proteomes" id="UP000324269"/>
    </source>
</evidence>
<organism evidence="1 2">
    <name type="scientific">Rossellomorea aquimaris</name>
    <dbReference type="NCBI Taxonomy" id="189382"/>
    <lineage>
        <taxon>Bacteria</taxon>
        <taxon>Bacillati</taxon>
        <taxon>Bacillota</taxon>
        <taxon>Bacilli</taxon>
        <taxon>Bacillales</taxon>
        <taxon>Bacillaceae</taxon>
        <taxon>Rossellomorea</taxon>
    </lineage>
</organism>
<comment type="caution">
    <text evidence="1">The sequence shown here is derived from an EMBL/GenBank/DDBJ whole genome shotgun (WGS) entry which is preliminary data.</text>
</comment>
<dbReference type="Pfam" id="PF14120">
    <property type="entry name" value="YhzD"/>
    <property type="match status" value="1"/>
</dbReference>
<name>A0A5D4TYI6_9BACI</name>
<evidence type="ECO:0008006" key="3">
    <source>
        <dbReference type="Google" id="ProtNLM"/>
    </source>
</evidence>